<organism evidence="2 3">
    <name type="scientific">Oedothorax gibbosus</name>
    <dbReference type="NCBI Taxonomy" id="931172"/>
    <lineage>
        <taxon>Eukaryota</taxon>
        <taxon>Metazoa</taxon>
        <taxon>Ecdysozoa</taxon>
        <taxon>Arthropoda</taxon>
        <taxon>Chelicerata</taxon>
        <taxon>Arachnida</taxon>
        <taxon>Araneae</taxon>
        <taxon>Araneomorphae</taxon>
        <taxon>Entelegynae</taxon>
        <taxon>Araneoidea</taxon>
        <taxon>Linyphiidae</taxon>
        <taxon>Erigoninae</taxon>
        <taxon>Oedothorax</taxon>
    </lineage>
</organism>
<feature type="region of interest" description="Disordered" evidence="1">
    <location>
        <begin position="1"/>
        <end position="53"/>
    </location>
</feature>
<keyword evidence="3" id="KW-1185">Reference proteome</keyword>
<evidence type="ECO:0000256" key="1">
    <source>
        <dbReference type="SAM" id="MobiDB-lite"/>
    </source>
</evidence>
<dbReference type="AlphaFoldDB" id="A0AAV6TM99"/>
<comment type="caution">
    <text evidence="2">The sequence shown here is derived from an EMBL/GenBank/DDBJ whole genome shotgun (WGS) entry which is preliminary data.</text>
</comment>
<proteinExistence type="predicted"/>
<sequence length="101" mass="11013">MCPFPTLGPWPLPPQCRATPPGGSEKPGGHLRLPPSLPAPPFSQRLDATPRTAAQAHAPVFEHRILWKKMSPGRDLNPRGPHEDEPRVGGRPDWLEPAPLA</sequence>
<feature type="compositionally biased region" description="Basic and acidic residues" evidence="1">
    <location>
        <begin position="76"/>
        <end position="94"/>
    </location>
</feature>
<feature type="region of interest" description="Disordered" evidence="1">
    <location>
        <begin position="71"/>
        <end position="101"/>
    </location>
</feature>
<evidence type="ECO:0000313" key="2">
    <source>
        <dbReference type="EMBL" id="KAG8172838.1"/>
    </source>
</evidence>
<name>A0AAV6TM99_9ARAC</name>
<gene>
    <name evidence="2" type="ORF">JTE90_002919</name>
</gene>
<evidence type="ECO:0000313" key="3">
    <source>
        <dbReference type="Proteomes" id="UP000827092"/>
    </source>
</evidence>
<protein>
    <submittedName>
        <fullName evidence="2">Uncharacterized protein</fullName>
    </submittedName>
</protein>
<dbReference type="EMBL" id="JAFNEN010002309">
    <property type="protein sequence ID" value="KAG8172838.1"/>
    <property type="molecule type" value="Genomic_DNA"/>
</dbReference>
<dbReference type="Proteomes" id="UP000827092">
    <property type="component" value="Unassembled WGS sequence"/>
</dbReference>
<accession>A0AAV6TM99</accession>
<feature type="compositionally biased region" description="Pro residues" evidence="1">
    <location>
        <begin position="1"/>
        <end position="14"/>
    </location>
</feature>
<reference evidence="2 3" key="1">
    <citation type="journal article" date="2022" name="Nat. Ecol. Evol.">
        <title>A masculinizing supergene underlies an exaggerated male reproductive morph in a spider.</title>
        <authorList>
            <person name="Hendrickx F."/>
            <person name="De Corte Z."/>
            <person name="Sonet G."/>
            <person name="Van Belleghem S.M."/>
            <person name="Kostlbacher S."/>
            <person name="Vangestel C."/>
        </authorList>
    </citation>
    <scope>NUCLEOTIDE SEQUENCE [LARGE SCALE GENOMIC DNA]</scope>
    <source>
        <strain evidence="2">W744_W776</strain>
    </source>
</reference>